<feature type="region of interest" description="Disordered" evidence="1">
    <location>
        <begin position="448"/>
        <end position="486"/>
    </location>
</feature>
<evidence type="ECO:0000313" key="2">
    <source>
        <dbReference type="EMBL" id="KAL3880365.1"/>
    </source>
</evidence>
<feature type="compositionally biased region" description="Basic and acidic residues" evidence="1">
    <location>
        <begin position="351"/>
        <end position="361"/>
    </location>
</feature>
<feature type="compositionally biased region" description="Basic and acidic residues" evidence="1">
    <location>
        <begin position="466"/>
        <end position="476"/>
    </location>
</feature>
<feature type="compositionally biased region" description="Basic and acidic residues" evidence="1">
    <location>
        <begin position="21"/>
        <end position="52"/>
    </location>
</feature>
<feature type="compositionally biased region" description="Basic and acidic residues" evidence="1">
    <location>
        <begin position="1"/>
        <end position="10"/>
    </location>
</feature>
<protein>
    <submittedName>
        <fullName evidence="2">Uncharacterized protein</fullName>
    </submittedName>
</protein>
<feature type="compositionally biased region" description="Basic and acidic residues" evidence="1">
    <location>
        <begin position="69"/>
        <end position="80"/>
    </location>
</feature>
<dbReference type="Proteomes" id="UP001634394">
    <property type="component" value="Unassembled WGS sequence"/>
</dbReference>
<feature type="region of interest" description="Disordered" evidence="1">
    <location>
        <begin position="544"/>
        <end position="589"/>
    </location>
</feature>
<feature type="region of interest" description="Disordered" evidence="1">
    <location>
        <begin position="1"/>
        <end position="97"/>
    </location>
</feature>
<evidence type="ECO:0000256" key="1">
    <source>
        <dbReference type="SAM" id="MobiDB-lite"/>
    </source>
</evidence>
<feature type="compositionally biased region" description="Basic and acidic residues" evidence="1">
    <location>
        <begin position="544"/>
        <end position="561"/>
    </location>
</feature>
<feature type="compositionally biased region" description="Basic and acidic residues" evidence="1">
    <location>
        <begin position="625"/>
        <end position="645"/>
    </location>
</feature>
<evidence type="ECO:0000313" key="3">
    <source>
        <dbReference type="Proteomes" id="UP001634394"/>
    </source>
</evidence>
<reference evidence="2 3" key="1">
    <citation type="submission" date="2024-11" db="EMBL/GenBank/DDBJ databases">
        <title>Chromosome-level genome assembly of the freshwater bivalve Anodonta woodiana.</title>
        <authorList>
            <person name="Chen X."/>
        </authorList>
    </citation>
    <scope>NUCLEOTIDE SEQUENCE [LARGE SCALE GENOMIC DNA]</scope>
    <source>
        <strain evidence="2">MN2024</strain>
        <tissue evidence="2">Gills</tissue>
    </source>
</reference>
<feature type="compositionally biased region" description="Basic and acidic residues" evidence="1">
    <location>
        <begin position="265"/>
        <end position="278"/>
    </location>
</feature>
<sequence length="1111" mass="126984">MSDIHQHHDTSISNDQEQVDQLDKKTNASSVNHREPYYNVDGEHRVESKTIHMNETFESSENDFNNARQHSEFENKDDKNGASGRVSQLITVKGRGRRTSIRGQYESTIPEEIDEADTESDSEAAGYAPGVIQKEENEQIRSAAKMMRESPFEIENKFGGEKEKCSKEIDPCGEPTFDQKEDKVKHTKCFNEQHEDIIDVRDMKDNFSSVSHHDWSEHVQVNDLDKQGNNDNVRSVIHTAENDEKEDVDGSVGSVKETSAFSQRQNKERNDSERDNAIDLHHGNTVMVKPSTQTGDANQQGEREIHLGNEKRIPDTIIKDNCIISAENLKDPSTKQRNLDQVNERFGIVEEERTEEDRSNNNRDLNTGNDGSRLLENLAMQIPILNKDENVHNDKKDDSLRASYVCENNNANTRVSPVDKQLIEGSEITQDVNRICRKSQKENSYFENHENMGTTSPIVTSRYSSGKKDYRRDEQNHISNPSLNEAAKEKIVDDDALIPQDGQEGSSGSITAKHERLQIIVNKHTQGYIILPRRSLTTILVSRDKEERKRQGNAYDREKRPMQRGGTKVKSRIGSYEKKRDGSGTQTYNYEEGRRIGGAAIAPFTKQYKHKKHIENVLEEYNYRSDGEANDKRKPEKSPVLDRHTGNVRPWSQRGHLFKVPRLKRNTQGRPIGGYFDDPFGPTEQEEVEASILTLDDSIDYNNISVKRISSSRQYLRERSARDRKKDDTMTAKTVVFDVPEDVEAMSKDSSEVSELRTRCQRDITSAMRRKLRDRLFTRSMERSDASPNYLPLGSMTKNGWVQTDSNTMVTGERSIVDRGRFPLNPLFRVYRQPSPTWSSSTSLSYPGKHARGHYSRSIGELSFEMEQQSKFEQGVETYRNVSHIADETKMPTNEHNMSNHQWHSYLNCNPLQLLSDDGRLIVREKGCPDIKSSEVSSWGHNAGGYGTSLSRASTASVRLQHNRSHIMESYVKLQHNGGDTNTRNIMTRSQLLNSTRLSDNDRLRRLLEELFRDKIYLDHLIETIEPKGDTLMITRGIAEHGREFLMERAEFWDETGSIPPRPATIPYVFRRSRVLASFRDDKISISTLTPGIRQHSIAVTLAGSFPSEKQ</sequence>
<gene>
    <name evidence="2" type="ORF">ACJMK2_032609</name>
</gene>
<dbReference type="EMBL" id="JBJQND010000004">
    <property type="protein sequence ID" value="KAL3880365.1"/>
    <property type="molecule type" value="Genomic_DNA"/>
</dbReference>
<keyword evidence="3" id="KW-1185">Reference proteome</keyword>
<dbReference type="AlphaFoldDB" id="A0ABD3X3R5"/>
<feature type="region of interest" description="Disordered" evidence="1">
    <location>
        <begin position="625"/>
        <end position="650"/>
    </location>
</feature>
<comment type="caution">
    <text evidence="2">The sequence shown here is derived from an EMBL/GenBank/DDBJ whole genome shotgun (WGS) entry which is preliminary data.</text>
</comment>
<feature type="region of interest" description="Disordered" evidence="1">
    <location>
        <begin position="238"/>
        <end position="278"/>
    </location>
</feature>
<feature type="compositionally biased region" description="Polar residues" evidence="1">
    <location>
        <begin position="448"/>
        <end position="464"/>
    </location>
</feature>
<feature type="compositionally biased region" description="Polar residues" evidence="1">
    <location>
        <begin position="53"/>
        <end position="68"/>
    </location>
</feature>
<proteinExistence type="predicted"/>
<name>A0ABD3X3R5_SINWO</name>
<organism evidence="2 3">
    <name type="scientific">Sinanodonta woodiana</name>
    <name type="common">Chinese pond mussel</name>
    <name type="synonym">Anodonta woodiana</name>
    <dbReference type="NCBI Taxonomy" id="1069815"/>
    <lineage>
        <taxon>Eukaryota</taxon>
        <taxon>Metazoa</taxon>
        <taxon>Spiralia</taxon>
        <taxon>Lophotrochozoa</taxon>
        <taxon>Mollusca</taxon>
        <taxon>Bivalvia</taxon>
        <taxon>Autobranchia</taxon>
        <taxon>Heteroconchia</taxon>
        <taxon>Palaeoheterodonta</taxon>
        <taxon>Unionida</taxon>
        <taxon>Unionoidea</taxon>
        <taxon>Unionidae</taxon>
        <taxon>Unioninae</taxon>
        <taxon>Sinanodonta</taxon>
    </lineage>
</organism>
<feature type="region of interest" description="Disordered" evidence="1">
    <location>
        <begin position="351"/>
        <end position="371"/>
    </location>
</feature>
<accession>A0ABD3X3R5</accession>